<dbReference type="Gene3D" id="3.30.1490.20">
    <property type="entry name" value="ATP-grasp fold, A domain"/>
    <property type="match status" value="1"/>
</dbReference>
<keyword evidence="6" id="KW-0963">Cytoplasm</keyword>
<dbReference type="EC" id="6.3.2.4" evidence="5"/>
<evidence type="ECO:0000313" key="17">
    <source>
        <dbReference type="Proteomes" id="UP000009309"/>
    </source>
</evidence>
<keyword evidence="9 14" id="KW-0067">ATP-binding</keyword>
<evidence type="ECO:0000256" key="11">
    <source>
        <dbReference type="ARBA" id="ARBA00022984"/>
    </source>
</evidence>
<keyword evidence="8 14" id="KW-0547">Nucleotide-binding</keyword>
<evidence type="ECO:0000256" key="12">
    <source>
        <dbReference type="ARBA" id="ARBA00023316"/>
    </source>
</evidence>
<protein>
    <recommendedName>
        <fullName evidence="5">D-alanine--D-alanine ligase</fullName>
        <ecNumber evidence="5">6.3.2.4</ecNumber>
    </recommendedName>
</protein>
<sequence>MSRLSLKQAAFLFLCTSHYLLCFVKVGIFFGGPAREREVSFAGGRTALANLDKGLFEPVLVFVDGRGRFRQVSPEFLQAPSLRDVIPQDASGFSVYDESLDSDALASSYPEIRPERFSAHFDIAFLAMHGPDCEDGAIQGLLEWYKMPYTGPGLVGSAIGINKILQNELIALANGQQKKTATINRDAWERADKAQFFQSLIDHLGLPIVVKAPHQGSSIGVAIVREPDLALFCRSVEQCFFTMSVQPDGFSKLSEWGELSADEKRELAQTMVSLDSGISFPVVIEQTGEVIRHPQTLIDKLDSMQGQPLTLASVNAEDDVLFEEFISGQEFSCGVIQDDDGRAIALPPTEIYNVTSFDFESKYKLNTTKKRIPVATSLENNRKIQLAVAEVFTKLGINVYARIDGFLTPDERVLLHDPNTIPGMSPSSLIFKQMAEIGLNLTNSLTYLIRQSLRERIRTGKNTFHLKRLLTDLDTQLANRKMNPLPERVVSFGPSDEGFAEAKQEYNRLAASGEVRPSLVYLKSKVENYEIPVNLLFKETVEELEAALSQPRHPLLIETTEQARHITERYV</sequence>
<keyword evidence="11" id="KW-0573">Peptidoglycan synthesis</keyword>
<evidence type="ECO:0000256" key="4">
    <source>
        <dbReference type="ARBA" id="ARBA00010871"/>
    </source>
</evidence>
<evidence type="ECO:0000256" key="14">
    <source>
        <dbReference type="PROSITE-ProRule" id="PRU00409"/>
    </source>
</evidence>
<evidence type="ECO:0000256" key="6">
    <source>
        <dbReference type="ARBA" id="ARBA00022490"/>
    </source>
</evidence>
<dbReference type="InterPro" id="IPR011095">
    <property type="entry name" value="Dala_Dala_lig_C"/>
</dbReference>
<dbReference type="Gene3D" id="3.30.470.20">
    <property type="entry name" value="ATP-grasp fold, B domain"/>
    <property type="match status" value="1"/>
</dbReference>
<evidence type="ECO:0000256" key="5">
    <source>
        <dbReference type="ARBA" id="ARBA00012216"/>
    </source>
</evidence>
<dbReference type="SUPFAM" id="SSF56059">
    <property type="entry name" value="Glutathione synthetase ATP-binding domain-like"/>
    <property type="match status" value="2"/>
</dbReference>
<feature type="domain" description="ATP-grasp" evidence="15">
    <location>
        <begin position="242"/>
        <end position="450"/>
    </location>
</feature>
<dbReference type="Pfam" id="PF01820">
    <property type="entry name" value="Dala_Dala_lig_N"/>
    <property type="match status" value="1"/>
</dbReference>
<name>I2GNM7_9BACT</name>
<keyword evidence="12" id="KW-0961">Cell wall biogenesis/degradation</keyword>
<dbReference type="InterPro" id="IPR011127">
    <property type="entry name" value="Dala_Dala_lig_N"/>
</dbReference>
<dbReference type="GO" id="GO:0009252">
    <property type="term" value="P:peptidoglycan biosynthetic process"/>
    <property type="evidence" value="ECO:0007669"/>
    <property type="project" value="UniProtKB-KW"/>
</dbReference>
<comment type="subcellular location">
    <subcellularLocation>
        <location evidence="3">Cytoplasm</location>
    </subcellularLocation>
</comment>
<dbReference type="InterPro" id="IPR011761">
    <property type="entry name" value="ATP-grasp"/>
</dbReference>
<organism evidence="16 17">
    <name type="scientific">Fibrisoma limi BUZ 3</name>
    <dbReference type="NCBI Taxonomy" id="1185876"/>
    <lineage>
        <taxon>Bacteria</taxon>
        <taxon>Pseudomonadati</taxon>
        <taxon>Bacteroidota</taxon>
        <taxon>Cytophagia</taxon>
        <taxon>Cytophagales</taxon>
        <taxon>Spirosomataceae</taxon>
        <taxon>Fibrisoma</taxon>
    </lineage>
</organism>
<dbReference type="GO" id="GO:0005524">
    <property type="term" value="F:ATP binding"/>
    <property type="evidence" value="ECO:0007669"/>
    <property type="project" value="UniProtKB-UniRule"/>
</dbReference>
<evidence type="ECO:0000256" key="7">
    <source>
        <dbReference type="ARBA" id="ARBA00022598"/>
    </source>
</evidence>
<dbReference type="SUPFAM" id="SSF52440">
    <property type="entry name" value="PreATP-grasp domain"/>
    <property type="match status" value="1"/>
</dbReference>
<accession>I2GNM7</accession>
<dbReference type="PROSITE" id="PS00843">
    <property type="entry name" value="DALA_DALA_LIGASE_1"/>
    <property type="match status" value="1"/>
</dbReference>
<keyword evidence="17" id="KW-1185">Reference proteome</keyword>
<evidence type="ECO:0000256" key="9">
    <source>
        <dbReference type="ARBA" id="ARBA00022840"/>
    </source>
</evidence>
<dbReference type="Pfam" id="PF07478">
    <property type="entry name" value="Dala_Dala_lig_C"/>
    <property type="match status" value="2"/>
</dbReference>
<comment type="catalytic activity">
    <reaction evidence="13">
        <text>2 D-alanine + ATP = D-alanyl-D-alanine + ADP + phosphate + H(+)</text>
        <dbReference type="Rhea" id="RHEA:11224"/>
        <dbReference type="ChEBI" id="CHEBI:15378"/>
        <dbReference type="ChEBI" id="CHEBI:30616"/>
        <dbReference type="ChEBI" id="CHEBI:43474"/>
        <dbReference type="ChEBI" id="CHEBI:57416"/>
        <dbReference type="ChEBI" id="CHEBI:57822"/>
        <dbReference type="ChEBI" id="CHEBI:456216"/>
        <dbReference type="EC" id="6.3.2.4"/>
    </reaction>
</comment>
<dbReference type="eggNOG" id="COG1181">
    <property type="taxonomic scope" value="Bacteria"/>
</dbReference>
<dbReference type="PANTHER" id="PTHR23132:SF23">
    <property type="entry name" value="D-ALANINE--D-ALANINE LIGASE B"/>
    <property type="match status" value="1"/>
</dbReference>
<dbReference type="InterPro" id="IPR016185">
    <property type="entry name" value="PreATP-grasp_dom_sf"/>
</dbReference>
<proteinExistence type="inferred from homology"/>
<dbReference type="InterPro" id="IPR013815">
    <property type="entry name" value="ATP_grasp_subdomain_1"/>
</dbReference>
<evidence type="ECO:0000256" key="10">
    <source>
        <dbReference type="ARBA" id="ARBA00022960"/>
    </source>
</evidence>
<evidence type="ECO:0000256" key="2">
    <source>
        <dbReference type="ARBA" id="ARBA00001946"/>
    </source>
</evidence>
<evidence type="ECO:0000256" key="8">
    <source>
        <dbReference type="ARBA" id="ARBA00022741"/>
    </source>
</evidence>
<comment type="similarity">
    <text evidence="4">Belongs to the D-alanine--D-alanine ligase family.</text>
</comment>
<comment type="caution">
    <text evidence="16">The sequence shown here is derived from an EMBL/GenBank/DDBJ whole genome shotgun (WGS) entry which is preliminary data.</text>
</comment>
<evidence type="ECO:0000259" key="15">
    <source>
        <dbReference type="PROSITE" id="PS50975"/>
    </source>
</evidence>
<comment type="cofactor">
    <cofactor evidence="1">
        <name>Mn(2+)</name>
        <dbReference type="ChEBI" id="CHEBI:29035"/>
    </cofactor>
</comment>
<evidence type="ECO:0000256" key="3">
    <source>
        <dbReference type="ARBA" id="ARBA00004496"/>
    </source>
</evidence>
<dbReference type="GO" id="GO:0071555">
    <property type="term" value="P:cell wall organization"/>
    <property type="evidence" value="ECO:0007669"/>
    <property type="project" value="UniProtKB-KW"/>
</dbReference>
<dbReference type="PANTHER" id="PTHR23132">
    <property type="entry name" value="D-ALANINE--D-ALANINE LIGASE"/>
    <property type="match status" value="1"/>
</dbReference>
<dbReference type="Proteomes" id="UP000009309">
    <property type="component" value="Unassembled WGS sequence"/>
</dbReference>
<evidence type="ECO:0000256" key="13">
    <source>
        <dbReference type="ARBA" id="ARBA00047614"/>
    </source>
</evidence>
<dbReference type="AlphaFoldDB" id="I2GNM7"/>
<keyword evidence="7 16" id="KW-0436">Ligase</keyword>
<dbReference type="InterPro" id="IPR000291">
    <property type="entry name" value="D-Ala_lig_Van_CS"/>
</dbReference>
<reference evidence="16 17" key="1">
    <citation type="journal article" date="2012" name="J. Bacteriol.">
        <title>Genome Sequence of the Filamentous Bacterium Fibrisoma limi BUZ 3T.</title>
        <authorList>
            <person name="Filippini M."/>
            <person name="Qi W."/>
            <person name="Jaenicke S."/>
            <person name="Goesmann A."/>
            <person name="Smits T.H."/>
            <person name="Bagheri H.C."/>
        </authorList>
    </citation>
    <scope>NUCLEOTIDE SEQUENCE [LARGE SCALE GENOMIC DNA]</scope>
    <source>
        <strain evidence="17">BUZ 3T</strain>
    </source>
</reference>
<evidence type="ECO:0000256" key="1">
    <source>
        <dbReference type="ARBA" id="ARBA00001936"/>
    </source>
</evidence>
<dbReference type="GO" id="GO:0008716">
    <property type="term" value="F:D-alanine-D-alanine ligase activity"/>
    <property type="evidence" value="ECO:0007669"/>
    <property type="project" value="UniProtKB-EC"/>
</dbReference>
<dbReference type="GO" id="GO:0005737">
    <property type="term" value="C:cytoplasm"/>
    <property type="evidence" value="ECO:0007669"/>
    <property type="project" value="UniProtKB-SubCell"/>
</dbReference>
<gene>
    <name evidence="16" type="ORF">BN8_04766</name>
</gene>
<dbReference type="Gene3D" id="3.40.50.20">
    <property type="match status" value="1"/>
</dbReference>
<dbReference type="PROSITE" id="PS50975">
    <property type="entry name" value="ATP_GRASP"/>
    <property type="match status" value="1"/>
</dbReference>
<dbReference type="EMBL" id="CAIT01000009">
    <property type="protein sequence ID" value="CCH55505.1"/>
    <property type="molecule type" value="Genomic_DNA"/>
</dbReference>
<keyword evidence="10" id="KW-0133">Cell shape</keyword>
<dbReference type="GO" id="GO:0008360">
    <property type="term" value="P:regulation of cell shape"/>
    <property type="evidence" value="ECO:0007669"/>
    <property type="project" value="UniProtKB-KW"/>
</dbReference>
<evidence type="ECO:0000313" key="16">
    <source>
        <dbReference type="EMBL" id="CCH55505.1"/>
    </source>
</evidence>
<dbReference type="STRING" id="1185876.BN8_04766"/>
<comment type="cofactor">
    <cofactor evidence="2">
        <name>Mg(2+)</name>
        <dbReference type="ChEBI" id="CHEBI:18420"/>
    </cofactor>
</comment>
<dbReference type="GO" id="GO:0046872">
    <property type="term" value="F:metal ion binding"/>
    <property type="evidence" value="ECO:0007669"/>
    <property type="project" value="InterPro"/>
</dbReference>